<evidence type="ECO:0000259" key="1">
    <source>
        <dbReference type="PROSITE" id="PS50097"/>
    </source>
</evidence>
<reference evidence="3" key="2">
    <citation type="submission" date="2015-01" db="EMBL/GenBank/DDBJ databases">
        <title>Evolutionary Origins and Diversification of the Mycorrhizal Mutualists.</title>
        <authorList>
            <consortium name="DOE Joint Genome Institute"/>
            <consortium name="Mycorrhizal Genomics Consortium"/>
            <person name="Kohler A."/>
            <person name="Kuo A."/>
            <person name="Nagy L.G."/>
            <person name="Floudas D."/>
            <person name="Copeland A."/>
            <person name="Barry K.W."/>
            <person name="Cichocki N."/>
            <person name="Veneault-Fourrey C."/>
            <person name="LaButti K."/>
            <person name="Lindquist E.A."/>
            <person name="Lipzen A."/>
            <person name="Lundell T."/>
            <person name="Morin E."/>
            <person name="Murat C."/>
            <person name="Riley R."/>
            <person name="Ohm R."/>
            <person name="Sun H."/>
            <person name="Tunlid A."/>
            <person name="Henrissat B."/>
            <person name="Grigoriev I.V."/>
            <person name="Hibbett D.S."/>
            <person name="Martin F."/>
        </authorList>
    </citation>
    <scope>NUCLEOTIDE SEQUENCE [LARGE SCALE GENOMIC DNA]</scope>
    <source>
        <strain evidence="3">MAFF 305830</strain>
    </source>
</reference>
<dbReference type="PROSITE" id="PS50097">
    <property type="entry name" value="BTB"/>
    <property type="match status" value="1"/>
</dbReference>
<protein>
    <recommendedName>
        <fullName evidence="1">BTB domain-containing protein</fullName>
    </recommendedName>
</protein>
<proteinExistence type="predicted"/>
<dbReference type="CDD" id="cd18186">
    <property type="entry name" value="BTB_POZ_ZBTB_KLHL-like"/>
    <property type="match status" value="1"/>
</dbReference>
<dbReference type="Proteomes" id="UP000054097">
    <property type="component" value="Unassembled WGS sequence"/>
</dbReference>
<dbReference type="Pfam" id="PF00651">
    <property type="entry name" value="BTB"/>
    <property type="match status" value="1"/>
</dbReference>
<organism evidence="2 3">
    <name type="scientific">Serendipita vermifera MAFF 305830</name>
    <dbReference type="NCBI Taxonomy" id="933852"/>
    <lineage>
        <taxon>Eukaryota</taxon>
        <taxon>Fungi</taxon>
        <taxon>Dikarya</taxon>
        <taxon>Basidiomycota</taxon>
        <taxon>Agaricomycotina</taxon>
        <taxon>Agaricomycetes</taxon>
        <taxon>Sebacinales</taxon>
        <taxon>Serendipitaceae</taxon>
        <taxon>Serendipita</taxon>
    </lineage>
</organism>
<evidence type="ECO:0000313" key="2">
    <source>
        <dbReference type="EMBL" id="KIM30614.1"/>
    </source>
</evidence>
<feature type="domain" description="BTB" evidence="1">
    <location>
        <begin position="19"/>
        <end position="92"/>
    </location>
</feature>
<sequence length="318" mass="36074">MESKPTAVTHSPRFGEGYGDFVMQSSDNVLFHFPKAILQHASPFFQDLFSISSHADNAGDRTNAQPLVMEEDSMTLDILLQWIHPAQIIPSINSTTIARFLGAAHKYQMEKIIEWFEREVTTGEGTTCAIKSHQSLLSTNPMLVLSLAERYCLPELARLALRRAIIEPTSSLLTNNAEISHTMWKHLLLLRKERTDWFMKRIDAMEQSHHKGRSKICWSCHSLVMSWAWRLNDVPSWQFVGDDTPKPSYGCNCVSPQRQTHRNEEKHYNGFGAPVISRSRSSSPIPSRSIILESDQLSVDAKAMELQLPELPKGLFEA</sequence>
<dbReference type="InterPro" id="IPR011333">
    <property type="entry name" value="SKP1/BTB/POZ_sf"/>
</dbReference>
<gene>
    <name evidence="2" type="ORF">M408DRAFT_328157</name>
</gene>
<dbReference type="HOGENOM" id="CLU_079122_1_0_1"/>
<dbReference type="OrthoDB" id="3357985at2759"/>
<evidence type="ECO:0000313" key="3">
    <source>
        <dbReference type="Proteomes" id="UP000054097"/>
    </source>
</evidence>
<dbReference type="EMBL" id="KN824284">
    <property type="protein sequence ID" value="KIM30614.1"/>
    <property type="molecule type" value="Genomic_DNA"/>
</dbReference>
<dbReference type="STRING" id="933852.A0A0C3BES7"/>
<dbReference type="SUPFAM" id="SSF54695">
    <property type="entry name" value="POZ domain"/>
    <property type="match status" value="1"/>
</dbReference>
<reference evidence="2 3" key="1">
    <citation type="submission" date="2014-04" db="EMBL/GenBank/DDBJ databases">
        <authorList>
            <consortium name="DOE Joint Genome Institute"/>
            <person name="Kuo A."/>
            <person name="Zuccaro A."/>
            <person name="Kohler A."/>
            <person name="Nagy L.G."/>
            <person name="Floudas D."/>
            <person name="Copeland A."/>
            <person name="Barry K.W."/>
            <person name="Cichocki N."/>
            <person name="Veneault-Fourrey C."/>
            <person name="LaButti K."/>
            <person name="Lindquist E.A."/>
            <person name="Lipzen A."/>
            <person name="Lundell T."/>
            <person name="Morin E."/>
            <person name="Murat C."/>
            <person name="Sun H."/>
            <person name="Tunlid A."/>
            <person name="Henrissat B."/>
            <person name="Grigoriev I.V."/>
            <person name="Hibbett D.S."/>
            <person name="Martin F."/>
            <person name="Nordberg H.P."/>
            <person name="Cantor M.N."/>
            <person name="Hua S.X."/>
        </authorList>
    </citation>
    <scope>NUCLEOTIDE SEQUENCE [LARGE SCALE GENOMIC DNA]</scope>
    <source>
        <strain evidence="2 3">MAFF 305830</strain>
    </source>
</reference>
<keyword evidence="3" id="KW-1185">Reference proteome</keyword>
<accession>A0A0C3BES7</accession>
<dbReference type="SMART" id="SM00225">
    <property type="entry name" value="BTB"/>
    <property type="match status" value="1"/>
</dbReference>
<dbReference type="AlphaFoldDB" id="A0A0C3BES7"/>
<dbReference type="InterPro" id="IPR000210">
    <property type="entry name" value="BTB/POZ_dom"/>
</dbReference>
<dbReference type="Gene3D" id="3.30.710.10">
    <property type="entry name" value="Potassium Channel Kv1.1, Chain A"/>
    <property type="match status" value="1"/>
</dbReference>
<name>A0A0C3BES7_SERVB</name>